<evidence type="ECO:0000313" key="2">
    <source>
        <dbReference type="Proteomes" id="UP001603857"/>
    </source>
</evidence>
<dbReference type="EMBL" id="JBGMDY010000005">
    <property type="protein sequence ID" value="KAL2333804.1"/>
    <property type="molecule type" value="Genomic_DNA"/>
</dbReference>
<reference evidence="1 2" key="1">
    <citation type="submission" date="2024-08" db="EMBL/GenBank/DDBJ databases">
        <title>Insights into the chromosomal genome structure of Flemingia macrophylla.</title>
        <authorList>
            <person name="Ding Y."/>
            <person name="Zhao Y."/>
            <person name="Bi W."/>
            <person name="Wu M."/>
            <person name="Zhao G."/>
            <person name="Gong Y."/>
            <person name="Li W."/>
            <person name="Zhang P."/>
        </authorList>
    </citation>
    <scope>NUCLEOTIDE SEQUENCE [LARGE SCALE GENOMIC DNA]</scope>
    <source>
        <strain evidence="1">DYQJB</strain>
        <tissue evidence="1">Leaf</tissue>
    </source>
</reference>
<organism evidence="1 2">
    <name type="scientific">Flemingia macrophylla</name>
    <dbReference type="NCBI Taxonomy" id="520843"/>
    <lineage>
        <taxon>Eukaryota</taxon>
        <taxon>Viridiplantae</taxon>
        <taxon>Streptophyta</taxon>
        <taxon>Embryophyta</taxon>
        <taxon>Tracheophyta</taxon>
        <taxon>Spermatophyta</taxon>
        <taxon>Magnoliopsida</taxon>
        <taxon>eudicotyledons</taxon>
        <taxon>Gunneridae</taxon>
        <taxon>Pentapetalae</taxon>
        <taxon>rosids</taxon>
        <taxon>fabids</taxon>
        <taxon>Fabales</taxon>
        <taxon>Fabaceae</taxon>
        <taxon>Papilionoideae</taxon>
        <taxon>50 kb inversion clade</taxon>
        <taxon>NPAAA clade</taxon>
        <taxon>indigoferoid/millettioid clade</taxon>
        <taxon>Phaseoleae</taxon>
        <taxon>Flemingia</taxon>
    </lineage>
</organism>
<protein>
    <submittedName>
        <fullName evidence="1">Uncharacterized protein</fullName>
    </submittedName>
</protein>
<comment type="caution">
    <text evidence="1">The sequence shown here is derived from an EMBL/GenBank/DDBJ whole genome shotgun (WGS) entry which is preliminary data.</text>
</comment>
<dbReference type="Proteomes" id="UP001603857">
    <property type="component" value="Unassembled WGS sequence"/>
</dbReference>
<evidence type="ECO:0000313" key="1">
    <source>
        <dbReference type="EMBL" id="KAL2333804.1"/>
    </source>
</evidence>
<proteinExistence type="predicted"/>
<name>A0ABD1MDE8_9FABA</name>
<sequence>MPRLPTIKARAISAATTVTTAAAAAAPKAAAAAAATAAEASTGALCGGAIPRHVSKSATPEARSASSSSSATATAAAAGSGVPSAHAVPGEMAKPAAAEASAPGGGAGTAVAVAGEVAELAALVAGGGGGVAAGGRAGLEGCDVDGLGLVVVAGGDAELDAIALEEGPVAVGSDGGLVDEEILAAVVGLDEAEALAVVEPLYHSRESLFRHDSTHKP</sequence>
<keyword evidence="2" id="KW-1185">Reference proteome</keyword>
<dbReference type="AlphaFoldDB" id="A0ABD1MDE8"/>
<gene>
    <name evidence="1" type="ORF">Fmac_015017</name>
</gene>
<accession>A0ABD1MDE8</accession>